<protein>
    <submittedName>
        <fullName evidence="2">DUF4261 domain-containing protein</fullName>
    </submittedName>
</protein>
<name>A0A9D1RVW5_9CORY</name>
<dbReference type="InterPro" id="IPR025357">
    <property type="entry name" value="DUF4261"/>
</dbReference>
<reference evidence="2" key="2">
    <citation type="submission" date="2021-04" db="EMBL/GenBank/DDBJ databases">
        <authorList>
            <person name="Gilroy R."/>
        </authorList>
    </citation>
    <scope>NUCLEOTIDE SEQUENCE</scope>
    <source>
        <strain evidence="2">4376</strain>
    </source>
</reference>
<proteinExistence type="predicted"/>
<evidence type="ECO:0000259" key="1">
    <source>
        <dbReference type="Pfam" id="PF14080"/>
    </source>
</evidence>
<gene>
    <name evidence="2" type="ORF">H9867_01935</name>
</gene>
<dbReference type="Proteomes" id="UP000824189">
    <property type="component" value="Unassembled WGS sequence"/>
</dbReference>
<dbReference type="AlphaFoldDB" id="A0A9D1RVW5"/>
<evidence type="ECO:0000313" key="2">
    <source>
        <dbReference type="EMBL" id="HIW95238.1"/>
    </source>
</evidence>
<reference evidence="2" key="1">
    <citation type="journal article" date="2021" name="PeerJ">
        <title>Extensive microbial diversity within the chicken gut microbiome revealed by metagenomics and culture.</title>
        <authorList>
            <person name="Gilroy R."/>
            <person name="Ravi A."/>
            <person name="Getino M."/>
            <person name="Pursley I."/>
            <person name="Horton D.L."/>
            <person name="Alikhan N.F."/>
            <person name="Baker D."/>
            <person name="Gharbi K."/>
            <person name="Hall N."/>
            <person name="Watson M."/>
            <person name="Adriaenssens E.M."/>
            <person name="Foster-Nyarko E."/>
            <person name="Jarju S."/>
            <person name="Secka A."/>
            <person name="Antonio M."/>
            <person name="Oren A."/>
            <person name="Chaudhuri R.R."/>
            <person name="La Ragione R."/>
            <person name="Hildebrand F."/>
            <person name="Pallen M.J."/>
        </authorList>
    </citation>
    <scope>NUCLEOTIDE SEQUENCE</scope>
    <source>
        <strain evidence="2">4376</strain>
    </source>
</reference>
<sequence>MSTPELTPVTVAPELMRGPLLNVLMTSADIDLEAAANVLRHALGDRLGEIHLDEGLLRVEIDGNHLAHIMLVDFPPKDPAETYRIHPVQSGELDLDTITGQVLVTLLPSDPMLHQGRQAREPRMVSLTLHAQVTAALASLKDVVAVHNTMSDVTIGPGIFVEAVSQGDLTMALCSVWLQQTPTGINACTFGLTNAGHPELVVDNSQMDPTALYYKLLDITNHILYGTTFKEGDTFAFAEGEDPLAIAAGSHPIADFPALTLEL</sequence>
<comment type="caution">
    <text evidence="2">The sequence shown here is derived from an EMBL/GenBank/DDBJ whole genome shotgun (WGS) entry which is preliminary data.</text>
</comment>
<dbReference type="EMBL" id="DXFZ01000026">
    <property type="protein sequence ID" value="HIW95238.1"/>
    <property type="molecule type" value="Genomic_DNA"/>
</dbReference>
<feature type="domain" description="DUF4261" evidence="1">
    <location>
        <begin position="189"/>
        <end position="241"/>
    </location>
</feature>
<accession>A0A9D1RVW5</accession>
<dbReference type="Pfam" id="PF14080">
    <property type="entry name" value="DUF4261"/>
    <property type="match status" value="1"/>
</dbReference>
<organism evidence="2 3">
    <name type="scientific">Candidatus Corynebacterium gallistercoris</name>
    <dbReference type="NCBI Taxonomy" id="2838530"/>
    <lineage>
        <taxon>Bacteria</taxon>
        <taxon>Bacillati</taxon>
        <taxon>Actinomycetota</taxon>
        <taxon>Actinomycetes</taxon>
        <taxon>Mycobacteriales</taxon>
        <taxon>Corynebacteriaceae</taxon>
        <taxon>Corynebacterium</taxon>
    </lineage>
</organism>
<evidence type="ECO:0000313" key="3">
    <source>
        <dbReference type="Proteomes" id="UP000824189"/>
    </source>
</evidence>